<feature type="transmembrane region" description="Helical" evidence="1">
    <location>
        <begin position="206"/>
        <end position="224"/>
    </location>
</feature>
<keyword evidence="3" id="KW-1185">Reference proteome</keyword>
<dbReference type="EMBL" id="JAVREY010000024">
    <property type="protein sequence ID" value="MDT0465459.1"/>
    <property type="molecule type" value="Genomic_DNA"/>
</dbReference>
<evidence type="ECO:0000313" key="2">
    <source>
        <dbReference type="EMBL" id="MDT0465459.1"/>
    </source>
</evidence>
<keyword evidence="1" id="KW-0812">Transmembrane</keyword>
<dbReference type="RefSeq" id="WP_311696928.1">
    <property type="nucleotide sequence ID" value="NZ_JAVREY010000024.1"/>
</dbReference>
<keyword evidence="1" id="KW-0472">Membrane</keyword>
<evidence type="ECO:0000313" key="3">
    <source>
        <dbReference type="Proteomes" id="UP001183809"/>
    </source>
</evidence>
<reference evidence="3" key="1">
    <citation type="submission" date="2023-07" db="EMBL/GenBank/DDBJ databases">
        <title>30 novel species of actinomycetes from the DSMZ collection.</title>
        <authorList>
            <person name="Nouioui I."/>
        </authorList>
    </citation>
    <scope>NUCLEOTIDE SEQUENCE [LARGE SCALE GENOMIC DNA]</scope>
    <source>
        <strain evidence="3">DSM 41699</strain>
    </source>
</reference>
<dbReference type="Proteomes" id="UP001183809">
    <property type="component" value="Unassembled WGS sequence"/>
</dbReference>
<dbReference type="InterPro" id="IPR021125">
    <property type="entry name" value="DUF2127"/>
</dbReference>
<feature type="transmembrane region" description="Helical" evidence="1">
    <location>
        <begin position="102"/>
        <end position="129"/>
    </location>
</feature>
<keyword evidence="1" id="KW-1133">Transmembrane helix</keyword>
<feature type="transmembrane region" description="Helical" evidence="1">
    <location>
        <begin position="176"/>
        <end position="199"/>
    </location>
</feature>
<gene>
    <name evidence="2" type="ORF">RM764_21050</name>
</gene>
<protein>
    <submittedName>
        <fullName evidence="2">DUF2127 domain-containing protein</fullName>
    </submittedName>
</protein>
<name>A0ABU2TX12_9ACTN</name>
<feature type="transmembrane region" description="Helical" evidence="1">
    <location>
        <begin position="230"/>
        <end position="248"/>
    </location>
</feature>
<dbReference type="Pfam" id="PF09900">
    <property type="entry name" value="DUF2127"/>
    <property type="match status" value="1"/>
</dbReference>
<evidence type="ECO:0000256" key="1">
    <source>
        <dbReference type="SAM" id="Phobius"/>
    </source>
</evidence>
<sequence>MTEHTGWEPPPGTRPKQHQLWWYELIECGRRGHRLEGTNAARVRSGDAVFVREPGDGLRWHRCLRCDAWLPARPPAHPEQEFPPGRDEIELPLRGKSLRDRYVLRLIAVDRLLHFLVLGVLAVAVLGFASERARLRSSFYRVMDLLQNGVGGPSGHAGRGFLGELNKAFAARSTTLWVIGLVLAGYAVLEGVEAVGLWLTKRWAEYLTFVATTVLLVPEIYELAGGRVTATKVLTLVINAAISAYLLFAKRLFGLRGGGKAEAAERARDTSWEALERVLPGPGR</sequence>
<proteinExistence type="predicted"/>
<organism evidence="2 3">
    <name type="scientific">Streptomyces gibsoniae</name>
    <dbReference type="NCBI Taxonomy" id="3075529"/>
    <lineage>
        <taxon>Bacteria</taxon>
        <taxon>Bacillati</taxon>
        <taxon>Actinomycetota</taxon>
        <taxon>Actinomycetes</taxon>
        <taxon>Kitasatosporales</taxon>
        <taxon>Streptomycetaceae</taxon>
        <taxon>Streptomyces</taxon>
    </lineage>
</organism>
<comment type="caution">
    <text evidence="2">The sequence shown here is derived from an EMBL/GenBank/DDBJ whole genome shotgun (WGS) entry which is preliminary data.</text>
</comment>
<accession>A0ABU2TX12</accession>